<dbReference type="CDD" id="cd00165">
    <property type="entry name" value="S4"/>
    <property type="match status" value="1"/>
</dbReference>
<dbReference type="InterPro" id="IPR006145">
    <property type="entry name" value="PsdUridine_synth_RsuA/RluA"/>
</dbReference>
<dbReference type="InterPro" id="IPR020103">
    <property type="entry name" value="PsdUridine_synth_cat_dom_sf"/>
</dbReference>
<feature type="domain" description="Pseudouridine synthase RsuA/RluA-like" evidence="5">
    <location>
        <begin position="69"/>
        <end position="262"/>
    </location>
</feature>
<organism evidence="6 7">
    <name type="scientific">Coccomyxa subellipsoidea (strain C-169)</name>
    <name type="common">Green microalga</name>
    <dbReference type="NCBI Taxonomy" id="574566"/>
    <lineage>
        <taxon>Eukaryota</taxon>
        <taxon>Viridiplantae</taxon>
        <taxon>Chlorophyta</taxon>
        <taxon>core chlorophytes</taxon>
        <taxon>Trebouxiophyceae</taxon>
        <taxon>Trebouxiophyceae incertae sedis</taxon>
        <taxon>Coccomyxaceae</taxon>
        <taxon>Coccomyxa</taxon>
        <taxon>Coccomyxa subellipsoidea</taxon>
    </lineage>
</organism>
<dbReference type="Pfam" id="PF00849">
    <property type="entry name" value="PseudoU_synth_2"/>
    <property type="match status" value="1"/>
</dbReference>
<dbReference type="Proteomes" id="UP000007264">
    <property type="component" value="Unassembled WGS sequence"/>
</dbReference>
<reference evidence="6 7" key="1">
    <citation type="journal article" date="2012" name="Genome Biol.">
        <title>The genome of the polar eukaryotic microalga coccomyxa subellipsoidea reveals traits of cold adaptation.</title>
        <authorList>
            <person name="Blanc G."/>
            <person name="Agarkova I."/>
            <person name="Grimwood J."/>
            <person name="Kuo A."/>
            <person name="Brueggeman A."/>
            <person name="Dunigan D."/>
            <person name="Gurnon J."/>
            <person name="Ladunga I."/>
            <person name="Lindquist E."/>
            <person name="Lucas S."/>
            <person name="Pangilinan J."/>
            <person name="Proschold T."/>
            <person name="Salamov A."/>
            <person name="Schmutz J."/>
            <person name="Weeks D."/>
            <person name="Yamada T."/>
            <person name="Claverie J.M."/>
            <person name="Grigoriev I."/>
            <person name="Van Etten J."/>
            <person name="Lomsadze A."/>
            <person name="Borodovsky M."/>
        </authorList>
    </citation>
    <scope>NUCLEOTIDE SEQUENCE [LARGE SCALE GENOMIC DNA]</scope>
    <source>
        <strain evidence="6 7">C-169</strain>
    </source>
</reference>
<dbReference type="PANTHER" id="PTHR21600:SF87">
    <property type="entry name" value="RNA PSEUDOURIDYLATE SYNTHASE DOMAIN-CONTAINING PROTEIN 1"/>
    <property type="match status" value="1"/>
</dbReference>
<protein>
    <submittedName>
        <fullName evidence="6">Pseudouridine synthase</fullName>
    </submittedName>
</protein>
<dbReference type="PROSITE" id="PS01129">
    <property type="entry name" value="PSI_RLU"/>
    <property type="match status" value="1"/>
</dbReference>
<dbReference type="PANTHER" id="PTHR21600">
    <property type="entry name" value="MITOCHONDRIAL RNA PSEUDOURIDINE SYNTHASE"/>
    <property type="match status" value="1"/>
</dbReference>
<dbReference type="InterPro" id="IPR006224">
    <property type="entry name" value="PsdUridine_synth_RluA-like_CS"/>
</dbReference>
<comment type="caution">
    <text evidence="6">The sequence shown here is derived from an EMBL/GenBank/DDBJ whole genome shotgun (WGS) entry which is preliminary data.</text>
</comment>
<comment type="similarity">
    <text evidence="2">Belongs to the pseudouridine synthase RluA family.</text>
</comment>
<dbReference type="AlphaFoldDB" id="I0Z189"/>
<dbReference type="GeneID" id="17042398"/>
<proteinExistence type="inferred from homology"/>
<dbReference type="eggNOG" id="KOG1919">
    <property type="taxonomic scope" value="Eukaryota"/>
</dbReference>
<evidence type="ECO:0000313" key="7">
    <source>
        <dbReference type="Proteomes" id="UP000007264"/>
    </source>
</evidence>
<evidence type="ECO:0000313" key="6">
    <source>
        <dbReference type="EMBL" id="EIE24408.1"/>
    </source>
</evidence>
<gene>
    <name evidence="6" type="ORF">COCSUDRAFT_65343</name>
</gene>
<dbReference type="STRING" id="574566.I0Z189"/>
<evidence type="ECO:0000259" key="5">
    <source>
        <dbReference type="Pfam" id="PF00849"/>
    </source>
</evidence>
<dbReference type="SUPFAM" id="SSF55120">
    <property type="entry name" value="Pseudouridine synthase"/>
    <property type="match status" value="1"/>
</dbReference>
<dbReference type="KEGG" id="csl:COCSUDRAFT_65343"/>
<dbReference type="GO" id="GO:0009982">
    <property type="term" value="F:pseudouridine synthase activity"/>
    <property type="evidence" value="ECO:0007669"/>
    <property type="project" value="InterPro"/>
</dbReference>
<evidence type="ECO:0000256" key="3">
    <source>
        <dbReference type="PROSITE-ProRule" id="PRU00182"/>
    </source>
</evidence>
<feature type="compositionally biased region" description="Acidic residues" evidence="4">
    <location>
        <begin position="112"/>
        <end position="127"/>
    </location>
</feature>
<name>I0Z189_COCSC</name>
<dbReference type="EMBL" id="AGSI01000005">
    <property type="protein sequence ID" value="EIE24408.1"/>
    <property type="molecule type" value="Genomic_DNA"/>
</dbReference>
<dbReference type="CDD" id="cd02869">
    <property type="entry name" value="PseudoU_synth_RluA_like"/>
    <property type="match status" value="1"/>
</dbReference>
<dbReference type="RefSeq" id="XP_005648952.1">
    <property type="nucleotide sequence ID" value="XM_005648895.1"/>
</dbReference>
<comment type="catalytic activity">
    <reaction evidence="1">
        <text>a uridine in RNA = a pseudouridine in RNA</text>
        <dbReference type="Rhea" id="RHEA:48348"/>
        <dbReference type="Rhea" id="RHEA-COMP:12068"/>
        <dbReference type="Rhea" id="RHEA-COMP:12069"/>
        <dbReference type="ChEBI" id="CHEBI:65314"/>
        <dbReference type="ChEBI" id="CHEBI:65315"/>
    </reaction>
</comment>
<sequence>MNLSDLSYVLHPLQAAIRDGFVRVNEGVPSKPGLALRPGDVVACRLPPLPSLEASPEDIPLDVVYEDDHLLVINKAAGMVIHPAPGNYTGTLVSALLHRFGLPSVRLSADDSPGDELEAAESEDGDEERAVPWALPETPMSVGQSGDVIRPGIVHRLDKGTTGLMVAAKDERTLTGLAAQFKAHTVQRVYHAIVLGVPKEAEGVIETNIGRDIRDRKKMGVFSYMGRHAVSGYRVIEPLAGDSAAYTAWRLQTGRTHQIRVTNDHRWTSVESHPLLGDDTYGGAGGTAVAAIGRGKGARQVVAHRVLKLLARPALHAKTLGFVHPVTKEALSFTSELPTDFATVLEELRNLD</sequence>
<dbReference type="GO" id="GO:0000455">
    <property type="term" value="P:enzyme-directed rRNA pseudouridine synthesis"/>
    <property type="evidence" value="ECO:0007669"/>
    <property type="project" value="TreeGrafter"/>
</dbReference>
<dbReference type="OrthoDB" id="418349at2759"/>
<dbReference type="PROSITE" id="PS50889">
    <property type="entry name" value="S4"/>
    <property type="match status" value="1"/>
</dbReference>
<evidence type="ECO:0000256" key="1">
    <source>
        <dbReference type="ARBA" id="ARBA00000073"/>
    </source>
</evidence>
<dbReference type="InterPro" id="IPR050188">
    <property type="entry name" value="RluA_PseudoU_synthase"/>
</dbReference>
<keyword evidence="7" id="KW-1185">Reference proteome</keyword>
<keyword evidence="3" id="KW-0694">RNA-binding</keyword>
<dbReference type="Gene3D" id="3.30.2350.10">
    <property type="entry name" value="Pseudouridine synthase"/>
    <property type="match status" value="2"/>
</dbReference>
<evidence type="ECO:0000256" key="2">
    <source>
        <dbReference type="ARBA" id="ARBA00010876"/>
    </source>
</evidence>
<dbReference type="GO" id="GO:0003723">
    <property type="term" value="F:RNA binding"/>
    <property type="evidence" value="ECO:0007669"/>
    <property type="project" value="UniProtKB-KW"/>
</dbReference>
<evidence type="ECO:0000256" key="4">
    <source>
        <dbReference type="SAM" id="MobiDB-lite"/>
    </source>
</evidence>
<accession>I0Z189</accession>
<feature type="region of interest" description="Disordered" evidence="4">
    <location>
        <begin position="107"/>
        <end position="129"/>
    </location>
</feature>